<keyword evidence="5 9" id="KW-0812">Transmembrane</keyword>
<keyword evidence="6 9" id="KW-1133">Transmembrane helix</keyword>
<proteinExistence type="inferred from homology"/>
<evidence type="ECO:0000256" key="3">
    <source>
        <dbReference type="ARBA" id="ARBA00022475"/>
    </source>
</evidence>
<feature type="transmembrane region" description="Helical" evidence="9">
    <location>
        <begin position="12"/>
        <end position="35"/>
    </location>
</feature>
<evidence type="ECO:0000256" key="7">
    <source>
        <dbReference type="ARBA" id="ARBA00023136"/>
    </source>
</evidence>
<dbReference type="PANTHER" id="PTHR35011">
    <property type="entry name" value="2,3-DIKETO-L-GULONATE TRAP TRANSPORTER SMALL PERMEASE PROTEIN YIAM"/>
    <property type="match status" value="1"/>
</dbReference>
<dbReference type="EMBL" id="JAWIIV010000009">
    <property type="protein sequence ID" value="MEC4719998.1"/>
    <property type="molecule type" value="Genomic_DNA"/>
</dbReference>
<comment type="function">
    <text evidence="9">Part of the tripartite ATP-independent periplasmic (TRAP) transport system.</text>
</comment>
<dbReference type="PANTHER" id="PTHR35011:SF2">
    <property type="entry name" value="2,3-DIKETO-L-GULONATE TRAP TRANSPORTER SMALL PERMEASE PROTEIN YIAM"/>
    <property type="match status" value="1"/>
</dbReference>
<organism evidence="11 12">
    <name type="scientific">Noviherbaspirillum album</name>
    <dbReference type="NCBI Taxonomy" id="3080276"/>
    <lineage>
        <taxon>Bacteria</taxon>
        <taxon>Pseudomonadati</taxon>
        <taxon>Pseudomonadota</taxon>
        <taxon>Betaproteobacteria</taxon>
        <taxon>Burkholderiales</taxon>
        <taxon>Oxalobacteraceae</taxon>
        <taxon>Noviherbaspirillum</taxon>
    </lineage>
</organism>
<dbReference type="Pfam" id="PF04290">
    <property type="entry name" value="DctQ"/>
    <property type="match status" value="1"/>
</dbReference>
<evidence type="ECO:0000313" key="12">
    <source>
        <dbReference type="Proteomes" id="UP001352263"/>
    </source>
</evidence>
<accession>A0ABU6J8Y9</accession>
<comment type="subcellular location">
    <subcellularLocation>
        <location evidence="1 9">Cell inner membrane</location>
        <topology evidence="1 9">Multi-pass membrane protein</topology>
    </subcellularLocation>
</comment>
<keyword evidence="3" id="KW-1003">Cell membrane</keyword>
<feature type="transmembrane region" description="Helical" evidence="9">
    <location>
        <begin position="50"/>
        <end position="68"/>
    </location>
</feature>
<evidence type="ECO:0000256" key="1">
    <source>
        <dbReference type="ARBA" id="ARBA00004429"/>
    </source>
</evidence>
<feature type="domain" description="Tripartite ATP-independent periplasmic transporters DctQ component" evidence="10">
    <location>
        <begin position="29"/>
        <end position="154"/>
    </location>
</feature>
<comment type="subunit">
    <text evidence="9">The complex comprises the extracytoplasmic solute receptor protein and the two transmembrane proteins.</text>
</comment>
<dbReference type="Proteomes" id="UP001352263">
    <property type="component" value="Unassembled WGS sequence"/>
</dbReference>
<evidence type="ECO:0000313" key="11">
    <source>
        <dbReference type="EMBL" id="MEC4719998.1"/>
    </source>
</evidence>
<evidence type="ECO:0000256" key="8">
    <source>
        <dbReference type="ARBA" id="ARBA00038436"/>
    </source>
</evidence>
<evidence type="ECO:0000256" key="6">
    <source>
        <dbReference type="ARBA" id="ARBA00022989"/>
    </source>
</evidence>
<reference evidence="11 12" key="1">
    <citation type="submission" date="2023-10" db="EMBL/GenBank/DDBJ databases">
        <title>Noviherbaspirillum sp. CPCC 100848 genome assembly.</title>
        <authorList>
            <person name="Li X.Y."/>
            <person name="Fang X.M."/>
        </authorList>
    </citation>
    <scope>NUCLEOTIDE SEQUENCE [LARGE SCALE GENOMIC DNA]</scope>
    <source>
        <strain evidence="11 12">CPCC 100848</strain>
    </source>
</reference>
<gene>
    <name evidence="11" type="ORF">RY831_12620</name>
</gene>
<sequence length="164" mass="18298">MKSAFLSLGRGISALSLGFACLMLVLSACLGMFQVVTRFVFEQPAEWSEVLIRFFLIWMVFMALPEAFRIGSMVSIDMLHRLSPPPLRRVLDVVIMVASLALLAVIIWFGWDYAQRGKVQSMAGLEDLSMFWAYLALPVGSACAIFGVIANFLEPQNRELETAQ</sequence>
<name>A0ABU6J8Y9_9BURK</name>
<keyword evidence="12" id="KW-1185">Reference proteome</keyword>
<keyword evidence="4 9" id="KW-0997">Cell inner membrane</keyword>
<dbReference type="RefSeq" id="WP_326506712.1">
    <property type="nucleotide sequence ID" value="NZ_JAWIIV010000009.1"/>
</dbReference>
<dbReference type="InterPro" id="IPR055348">
    <property type="entry name" value="DctQ"/>
</dbReference>
<evidence type="ECO:0000256" key="5">
    <source>
        <dbReference type="ARBA" id="ARBA00022692"/>
    </source>
</evidence>
<comment type="caution">
    <text evidence="11">The sequence shown here is derived from an EMBL/GenBank/DDBJ whole genome shotgun (WGS) entry which is preliminary data.</text>
</comment>
<protein>
    <recommendedName>
        <fullName evidence="9">TRAP transporter small permease protein</fullName>
    </recommendedName>
</protein>
<comment type="similarity">
    <text evidence="8 9">Belongs to the TRAP transporter small permease family.</text>
</comment>
<feature type="transmembrane region" description="Helical" evidence="9">
    <location>
        <begin position="131"/>
        <end position="153"/>
    </location>
</feature>
<keyword evidence="2 9" id="KW-0813">Transport</keyword>
<evidence type="ECO:0000256" key="4">
    <source>
        <dbReference type="ARBA" id="ARBA00022519"/>
    </source>
</evidence>
<evidence type="ECO:0000256" key="9">
    <source>
        <dbReference type="RuleBase" id="RU369079"/>
    </source>
</evidence>
<keyword evidence="7 9" id="KW-0472">Membrane</keyword>
<evidence type="ECO:0000259" key="10">
    <source>
        <dbReference type="Pfam" id="PF04290"/>
    </source>
</evidence>
<dbReference type="InterPro" id="IPR007387">
    <property type="entry name" value="TRAP_DctQ"/>
</dbReference>
<dbReference type="PROSITE" id="PS51257">
    <property type="entry name" value="PROKAR_LIPOPROTEIN"/>
    <property type="match status" value="1"/>
</dbReference>
<evidence type="ECO:0000256" key="2">
    <source>
        <dbReference type="ARBA" id="ARBA00022448"/>
    </source>
</evidence>
<feature type="transmembrane region" description="Helical" evidence="9">
    <location>
        <begin position="89"/>
        <end position="111"/>
    </location>
</feature>